<name>A0A517XQD6_9BACT</name>
<reference evidence="2 3" key="1">
    <citation type="submission" date="2019-02" db="EMBL/GenBank/DDBJ databases">
        <title>Deep-cultivation of Planctomycetes and their phenomic and genomic characterization uncovers novel biology.</title>
        <authorList>
            <person name="Wiegand S."/>
            <person name="Jogler M."/>
            <person name="Boedeker C."/>
            <person name="Pinto D."/>
            <person name="Vollmers J."/>
            <person name="Rivas-Marin E."/>
            <person name="Kohn T."/>
            <person name="Peeters S.H."/>
            <person name="Heuer A."/>
            <person name="Rast P."/>
            <person name="Oberbeckmann S."/>
            <person name="Bunk B."/>
            <person name="Jeske O."/>
            <person name="Meyerdierks A."/>
            <person name="Storesund J.E."/>
            <person name="Kallscheuer N."/>
            <person name="Luecker S."/>
            <person name="Lage O.M."/>
            <person name="Pohl T."/>
            <person name="Merkel B.J."/>
            <person name="Hornburger P."/>
            <person name="Mueller R.-W."/>
            <person name="Bruemmer F."/>
            <person name="Labrenz M."/>
            <person name="Spormann A.M."/>
            <person name="Op den Camp H."/>
            <person name="Overmann J."/>
            <person name="Amann R."/>
            <person name="Jetten M.S.M."/>
            <person name="Mascher T."/>
            <person name="Medema M.H."/>
            <person name="Devos D.P."/>
            <person name="Kaster A.-K."/>
            <person name="Ovreas L."/>
            <person name="Rohde M."/>
            <person name="Galperin M.Y."/>
            <person name="Jogler C."/>
        </authorList>
    </citation>
    <scope>NUCLEOTIDE SEQUENCE [LARGE SCALE GENOMIC DNA]</scope>
    <source>
        <strain evidence="2 3">ETA_A1</strain>
    </source>
</reference>
<evidence type="ECO:0000256" key="1">
    <source>
        <dbReference type="SAM" id="MobiDB-lite"/>
    </source>
</evidence>
<feature type="region of interest" description="Disordered" evidence="1">
    <location>
        <begin position="1"/>
        <end position="125"/>
    </location>
</feature>
<gene>
    <name evidence="2" type="ORF">ETAA1_16550</name>
</gene>
<evidence type="ECO:0000313" key="2">
    <source>
        <dbReference type="EMBL" id="QDU19719.1"/>
    </source>
</evidence>
<protein>
    <submittedName>
        <fullName evidence="2">Uncharacterized protein</fullName>
    </submittedName>
</protein>
<dbReference type="Proteomes" id="UP000319576">
    <property type="component" value="Chromosome"/>
</dbReference>
<feature type="compositionally biased region" description="Low complexity" evidence="1">
    <location>
        <begin position="38"/>
        <end position="52"/>
    </location>
</feature>
<sequence length="125" mass="12714">MNLSRREKLDREAGPRGGSRKAPAAVAGPEPVPPVDPAPEAETPAPTPAAAAEHPKLPRFVRPAAEKRTAASPALPPPPTTSLAGKVMSRNLTVTPKGAAVGAKGPQASRGPIANTKKGTAGRRK</sequence>
<keyword evidence="3" id="KW-1185">Reference proteome</keyword>
<accession>A0A517XQD6</accession>
<feature type="compositionally biased region" description="Basic and acidic residues" evidence="1">
    <location>
        <begin position="1"/>
        <end position="14"/>
    </location>
</feature>
<dbReference type="KEGG" id="uli:ETAA1_16550"/>
<proteinExistence type="predicted"/>
<evidence type="ECO:0000313" key="3">
    <source>
        <dbReference type="Proteomes" id="UP000319576"/>
    </source>
</evidence>
<dbReference type="EMBL" id="CP036273">
    <property type="protein sequence ID" value="QDU19719.1"/>
    <property type="molecule type" value="Genomic_DNA"/>
</dbReference>
<organism evidence="2 3">
    <name type="scientific">Urbifossiella limnaea</name>
    <dbReference type="NCBI Taxonomy" id="2528023"/>
    <lineage>
        <taxon>Bacteria</taxon>
        <taxon>Pseudomonadati</taxon>
        <taxon>Planctomycetota</taxon>
        <taxon>Planctomycetia</taxon>
        <taxon>Gemmatales</taxon>
        <taxon>Gemmataceae</taxon>
        <taxon>Urbifossiella</taxon>
    </lineage>
</organism>
<dbReference type="AlphaFoldDB" id="A0A517XQD6"/>